<dbReference type="RefSeq" id="WP_162385540.1">
    <property type="nucleotide sequence ID" value="NZ_CP045997.1"/>
</dbReference>
<evidence type="ECO:0000256" key="1">
    <source>
        <dbReference type="SAM" id="Phobius"/>
    </source>
</evidence>
<gene>
    <name evidence="2" type="ORF">GJR95_08900</name>
</gene>
<feature type="transmembrane region" description="Helical" evidence="1">
    <location>
        <begin position="18"/>
        <end position="36"/>
    </location>
</feature>
<dbReference type="AlphaFoldDB" id="A0A6P1VUS1"/>
<keyword evidence="3" id="KW-1185">Reference proteome</keyword>
<sequence>MHAKHLKIKRFDFTSVNIINYLLIGMSDTFLSLLLLPDFKMTYNVLVLDVLDRFPKMAAATAVVSKTTYASYHFCWGLGHDEIQLKYLSQLA</sequence>
<dbReference type="EMBL" id="CP045997">
    <property type="protein sequence ID" value="QHV95126.1"/>
    <property type="molecule type" value="Genomic_DNA"/>
</dbReference>
<keyword evidence="1" id="KW-0472">Membrane</keyword>
<evidence type="ECO:0000313" key="2">
    <source>
        <dbReference type="EMBL" id="QHV95126.1"/>
    </source>
</evidence>
<name>A0A6P1VUS1_9BACT</name>
<keyword evidence="1" id="KW-1133">Transmembrane helix</keyword>
<proteinExistence type="predicted"/>
<organism evidence="2 3">
    <name type="scientific">Spirosoma endbachense</name>
    <dbReference type="NCBI Taxonomy" id="2666025"/>
    <lineage>
        <taxon>Bacteria</taxon>
        <taxon>Pseudomonadati</taxon>
        <taxon>Bacteroidota</taxon>
        <taxon>Cytophagia</taxon>
        <taxon>Cytophagales</taxon>
        <taxon>Cytophagaceae</taxon>
        <taxon>Spirosoma</taxon>
    </lineage>
</organism>
<accession>A0A6P1VUS1</accession>
<keyword evidence="1" id="KW-0812">Transmembrane</keyword>
<reference evidence="2 3" key="1">
    <citation type="submission" date="2019-11" db="EMBL/GenBank/DDBJ databases">
        <title>Spirosoma endbachense sp. nov., isolated from a natural salt meadow.</title>
        <authorList>
            <person name="Rojas J."/>
            <person name="Ambika Manirajan B."/>
            <person name="Ratering S."/>
            <person name="Suarez C."/>
            <person name="Geissler-Plaum R."/>
            <person name="Schnell S."/>
        </authorList>
    </citation>
    <scope>NUCLEOTIDE SEQUENCE [LARGE SCALE GENOMIC DNA]</scope>
    <source>
        <strain evidence="2 3">I-24</strain>
    </source>
</reference>
<protein>
    <submittedName>
        <fullName evidence="2">Uncharacterized protein</fullName>
    </submittedName>
</protein>
<dbReference type="Proteomes" id="UP000464577">
    <property type="component" value="Chromosome"/>
</dbReference>
<evidence type="ECO:0000313" key="3">
    <source>
        <dbReference type="Proteomes" id="UP000464577"/>
    </source>
</evidence>
<dbReference type="KEGG" id="senf:GJR95_08900"/>